<dbReference type="Proteomes" id="UP000199410">
    <property type="component" value="Unassembled WGS sequence"/>
</dbReference>
<dbReference type="AlphaFoldDB" id="A0A1H9AXF8"/>
<dbReference type="RefSeq" id="WP_089984524.1">
    <property type="nucleotide sequence ID" value="NZ_FMVP01000002.1"/>
</dbReference>
<protein>
    <submittedName>
        <fullName evidence="2">Uncharacterized protein</fullName>
    </submittedName>
</protein>
<dbReference type="EMBL" id="FOEL01000002">
    <property type="protein sequence ID" value="SEP81299.1"/>
    <property type="molecule type" value="Genomic_DNA"/>
</dbReference>
<gene>
    <name evidence="2" type="ORF">SAMN02787113_00633</name>
</gene>
<evidence type="ECO:0000313" key="3">
    <source>
        <dbReference type="Proteomes" id="UP000199410"/>
    </source>
</evidence>
<name>A0A1H9AXF8_9BACI</name>
<keyword evidence="1" id="KW-1133">Transmembrane helix</keyword>
<feature type="transmembrane region" description="Helical" evidence="1">
    <location>
        <begin position="28"/>
        <end position="53"/>
    </location>
</feature>
<comment type="caution">
    <text evidence="2">The sequence shown here is derived from an EMBL/GenBank/DDBJ whole genome shotgun (WGS) entry which is preliminary data.</text>
</comment>
<accession>A0A1H9AXF8</accession>
<feature type="transmembrane region" description="Helical" evidence="1">
    <location>
        <begin position="73"/>
        <end position="98"/>
    </location>
</feature>
<proteinExistence type="predicted"/>
<reference evidence="2 3" key="1">
    <citation type="submission" date="2016-10" db="EMBL/GenBank/DDBJ databases">
        <authorList>
            <person name="Varghese N."/>
            <person name="Submissions S."/>
        </authorList>
    </citation>
    <scope>NUCLEOTIDE SEQUENCE [LARGE SCALE GENOMIC DNA]</scope>
    <source>
        <strain evidence="2 3">TC-13</strain>
    </source>
</reference>
<organism evidence="2 3">
    <name type="scientific">Lysinibacillus fusiformis</name>
    <dbReference type="NCBI Taxonomy" id="28031"/>
    <lineage>
        <taxon>Bacteria</taxon>
        <taxon>Bacillati</taxon>
        <taxon>Bacillota</taxon>
        <taxon>Bacilli</taxon>
        <taxon>Bacillales</taxon>
        <taxon>Bacillaceae</taxon>
        <taxon>Lysinibacillus</taxon>
    </lineage>
</organism>
<keyword evidence="1" id="KW-0472">Membrane</keyword>
<evidence type="ECO:0000256" key="1">
    <source>
        <dbReference type="SAM" id="Phobius"/>
    </source>
</evidence>
<sequence>MRSKKKTSKLIINENKNLILKCFSKKSLIVFIISLLLIPIAINYLTLLDLSIINDFFNKDIINVSGTNSEWVTFFATYLGAIIGGIISGSITLIGVIYTINSQKEHSTVENYAKIRYKADHTNELYLAALRRIKLLHSAKSKAEFEDIWTSIISDFDKAMNSASEVNIDFYISFLDLRHQIHQFNKEIISIQTKNYYDMEDYKYFLKSERFSFITKLISQEHSALDVEYIKVLKDYQNLFKS</sequence>
<keyword evidence="1" id="KW-0812">Transmembrane</keyword>
<evidence type="ECO:0000313" key="2">
    <source>
        <dbReference type="EMBL" id="SEP81299.1"/>
    </source>
</evidence>